<dbReference type="PANTHER" id="PTHR36336">
    <property type="entry name" value="OS09G0560400 PROTEIN"/>
    <property type="match status" value="1"/>
</dbReference>
<evidence type="ECO:0000256" key="2">
    <source>
        <dbReference type="SAM" id="Phobius"/>
    </source>
</evidence>
<sequence length="217" mass="24585">MAIVDALKLFTILLCYLASIWPPAVECSSLEKRELAEERLNKRDNATFDCSSSGPCVPCSYSEKSDEKYHCSETGYRMPYKCIEVKSTFKEVNKEQIRKESYPVKDEIEAGMSSENKDTHSQGQQTQKMNGQNDDTEGKDGNWRRLSETTQSLEDGKQIHHIFRSCVPAADDEKLSILGFEGIVLCLLLICSPVVYYRKKKSFVISGATRIPTNSRF</sequence>
<evidence type="ECO:0008006" key="5">
    <source>
        <dbReference type="Google" id="ProtNLM"/>
    </source>
</evidence>
<evidence type="ECO:0000313" key="4">
    <source>
        <dbReference type="EMBL" id="ABK25976.1"/>
    </source>
</evidence>
<protein>
    <recommendedName>
        <fullName evidence="5">TNFR-Cys domain-containing protein</fullName>
    </recommendedName>
</protein>
<dbReference type="AlphaFoldDB" id="A9NZB5"/>
<dbReference type="OMA" id="CIPPVNE"/>
<feature type="compositionally biased region" description="Polar residues" evidence="1">
    <location>
        <begin position="121"/>
        <end position="133"/>
    </location>
</feature>
<proteinExistence type="evidence at transcript level"/>
<organism evidence="4">
    <name type="scientific">Picea sitchensis</name>
    <name type="common">Sitka spruce</name>
    <name type="synonym">Pinus sitchensis</name>
    <dbReference type="NCBI Taxonomy" id="3332"/>
    <lineage>
        <taxon>Eukaryota</taxon>
        <taxon>Viridiplantae</taxon>
        <taxon>Streptophyta</taxon>
        <taxon>Embryophyta</taxon>
        <taxon>Tracheophyta</taxon>
        <taxon>Spermatophyta</taxon>
        <taxon>Pinopsida</taxon>
        <taxon>Pinidae</taxon>
        <taxon>Conifers I</taxon>
        <taxon>Pinales</taxon>
        <taxon>Pinaceae</taxon>
        <taxon>Picea</taxon>
    </lineage>
</organism>
<dbReference type="PANTHER" id="PTHR36336:SF1">
    <property type="entry name" value="OS09G0560400 PROTEIN"/>
    <property type="match status" value="1"/>
</dbReference>
<accession>A9NZB5</accession>
<feature type="transmembrane region" description="Helical" evidence="2">
    <location>
        <begin position="175"/>
        <end position="197"/>
    </location>
</feature>
<keyword evidence="2" id="KW-1133">Transmembrane helix</keyword>
<keyword evidence="3" id="KW-0732">Signal</keyword>
<evidence type="ECO:0000256" key="1">
    <source>
        <dbReference type="SAM" id="MobiDB-lite"/>
    </source>
</evidence>
<keyword evidence="2" id="KW-0472">Membrane</keyword>
<evidence type="ECO:0000256" key="3">
    <source>
        <dbReference type="SAM" id="SignalP"/>
    </source>
</evidence>
<dbReference type="EMBL" id="EF086720">
    <property type="protein sequence ID" value="ABK25976.1"/>
    <property type="molecule type" value="mRNA"/>
</dbReference>
<reference evidence="4" key="1">
    <citation type="journal article" date="2008" name="BMC Genomics">
        <title>A conifer genomics resource of 200,000 spruce (Picea spp.) ESTs and 6,464 high-quality, sequence-finished full-length cDNAs for Sitka spruce (Picea sitchensis).</title>
        <authorList>
            <person name="Ralph S.G."/>
            <person name="Chun H.J."/>
            <person name="Kolosova N."/>
            <person name="Cooper D."/>
            <person name="Oddy C."/>
            <person name="Ritland C.E."/>
            <person name="Kirkpatrick R."/>
            <person name="Moore R."/>
            <person name="Barber S."/>
            <person name="Holt R.A."/>
            <person name="Jones S.J."/>
            <person name="Marra M.A."/>
            <person name="Douglas C.J."/>
            <person name="Ritland K."/>
            <person name="Bohlmann J."/>
        </authorList>
    </citation>
    <scope>NUCLEOTIDE SEQUENCE</scope>
    <source>
        <tissue evidence="4">Green portion of the leader tissue</tissue>
    </source>
</reference>
<feature type="chain" id="PRO_5002741352" description="TNFR-Cys domain-containing protein" evidence="3">
    <location>
        <begin position="28"/>
        <end position="217"/>
    </location>
</feature>
<name>A9NZB5_PICSI</name>
<keyword evidence="2" id="KW-0812">Transmembrane</keyword>
<feature type="region of interest" description="Disordered" evidence="1">
    <location>
        <begin position="111"/>
        <end position="143"/>
    </location>
</feature>
<feature type="signal peptide" evidence="3">
    <location>
        <begin position="1"/>
        <end position="27"/>
    </location>
</feature>